<feature type="region of interest" description="Disordered" evidence="1">
    <location>
        <begin position="359"/>
        <end position="378"/>
    </location>
</feature>
<name>A0A9P0EEF3_NEZVI</name>
<dbReference type="Gene3D" id="1.10.340.70">
    <property type="match status" value="1"/>
</dbReference>
<reference evidence="3" key="1">
    <citation type="submission" date="2022-01" db="EMBL/GenBank/DDBJ databases">
        <authorList>
            <person name="King R."/>
        </authorList>
    </citation>
    <scope>NUCLEOTIDE SEQUENCE</scope>
</reference>
<dbReference type="Pfam" id="PF17921">
    <property type="entry name" value="Integrase_H2C2"/>
    <property type="match status" value="1"/>
</dbReference>
<dbReference type="FunFam" id="1.10.340.70:FF:000001">
    <property type="entry name" value="Retrovirus-related Pol polyprotein from transposon gypsy-like Protein"/>
    <property type="match status" value="1"/>
</dbReference>
<evidence type="ECO:0000259" key="2">
    <source>
        <dbReference type="Pfam" id="PF17921"/>
    </source>
</evidence>
<sequence length="418" mass="48073">MDDQSDPETWKVMVPVSLRTSIINENHDSWWACHPGQTHTAARIFERLYWPDLRDHVATYVHNRHSCNMRKSPRGLAVPLGPLLEGSIKEYVSAIKNRLTDIHKKANESAREAWEIRTRNHDFEKTLHEYQEGELVYLFERVSHQEQSRKFRHSWSRPHKKDDHSITLKRVAKLVAIPPSKNDYEEYVDEVVEHCYAVTIPDHTPENAGHAQPSLHIGVLPIQTNAPEKEIQEYVTACATWEIRTRVVVSTDLHLDHVYKGLYPVNKVPFGDKLRGSNQIFSNNVFGDIRDVLATAGLIAGGTVVDKVEVGTCVDLWRTVDHSNTNKSTRCPNLKNQILWVIFYISRGLRLAPLDHRNLRDSRQAPDPRPGRLPRPNGPLLYQVLASRNNKHNRVQNSTANCDTITIEINWTRARVKY</sequence>
<dbReference type="InterPro" id="IPR003433">
    <property type="entry name" value="Capsid_VP4_densovirus"/>
</dbReference>
<evidence type="ECO:0000313" key="3">
    <source>
        <dbReference type="EMBL" id="CAH1394943.1"/>
    </source>
</evidence>
<feature type="domain" description="Integrase zinc-binding" evidence="2">
    <location>
        <begin position="14"/>
        <end position="72"/>
    </location>
</feature>
<dbReference type="OrthoDB" id="6623957at2759"/>
<evidence type="ECO:0000313" key="4">
    <source>
        <dbReference type="Proteomes" id="UP001152798"/>
    </source>
</evidence>
<dbReference type="Proteomes" id="UP001152798">
    <property type="component" value="Chromosome 3"/>
</dbReference>
<protein>
    <recommendedName>
        <fullName evidence="2">Integrase zinc-binding domain-containing protein</fullName>
    </recommendedName>
</protein>
<dbReference type="InterPro" id="IPR041588">
    <property type="entry name" value="Integrase_H2C2"/>
</dbReference>
<keyword evidence="4" id="KW-1185">Reference proteome</keyword>
<evidence type="ECO:0000256" key="1">
    <source>
        <dbReference type="SAM" id="MobiDB-lite"/>
    </source>
</evidence>
<dbReference type="AlphaFoldDB" id="A0A9P0EEF3"/>
<organism evidence="3 4">
    <name type="scientific">Nezara viridula</name>
    <name type="common">Southern green stink bug</name>
    <name type="synonym">Cimex viridulus</name>
    <dbReference type="NCBI Taxonomy" id="85310"/>
    <lineage>
        <taxon>Eukaryota</taxon>
        <taxon>Metazoa</taxon>
        <taxon>Ecdysozoa</taxon>
        <taxon>Arthropoda</taxon>
        <taxon>Hexapoda</taxon>
        <taxon>Insecta</taxon>
        <taxon>Pterygota</taxon>
        <taxon>Neoptera</taxon>
        <taxon>Paraneoptera</taxon>
        <taxon>Hemiptera</taxon>
        <taxon>Heteroptera</taxon>
        <taxon>Panheteroptera</taxon>
        <taxon>Pentatomomorpha</taxon>
        <taxon>Pentatomoidea</taxon>
        <taxon>Pentatomidae</taxon>
        <taxon>Pentatominae</taxon>
        <taxon>Nezara</taxon>
    </lineage>
</organism>
<gene>
    <name evidence="3" type="ORF">NEZAVI_LOCUS5303</name>
</gene>
<accession>A0A9P0EEF3</accession>
<dbReference type="EMBL" id="OV725079">
    <property type="protein sequence ID" value="CAH1394943.1"/>
    <property type="molecule type" value="Genomic_DNA"/>
</dbReference>
<proteinExistence type="predicted"/>
<dbReference type="Pfam" id="PF02336">
    <property type="entry name" value="Denso_VP4"/>
    <property type="match status" value="1"/>
</dbReference>
<feature type="compositionally biased region" description="Basic and acidic residues" evidence="1">
    <location>
        <begin position="359"/>
        <end position="370"/>
    </location>
</feature>